<proteinExistence type="inferred from homology"/>
<evidence type="ECO:0000256" key="6">
    <source>
        <dbReference type="ARBA" id="ARBA00047512"/>
    </source>
</evidence>
<dbReference type="PROSITE" id="PS51704">
    <property type="entry name" value="GP_PDE"/>
    <property type="match status" value="1"/>
</dbReference>
<evidence type="ECO:0000256" key="7">
    <source>
        <dbReference type="SAM" id="SignalP"/>
    </source>
</evidence>
<dbReference type="Proteomes" id="UP001320272">
    <property type="component" value="Unassembled WGS sequence"/>
</dbReference>
<organism evidence="9 10">
    <name type="scientific">Billgrantia aerodenitrificans</name>
    <dbReference type="NCBI Taxonomy" id="2733483"/>
    <lineage>
        <taxon>Bacteria</taxon>
        <taxon>Pseudomonadati</taxon>
        <taxon>Pseudomonadota</taxon>
        <taxon>Gammaproteobacteria</taxon>
        <taxon>Oceanospirillales</taxon>
        <taxon>Halomonadaceae</taxon>
        <taxon>Billgrantia</taxon>
    </lineage>
</organism>
<keyword evidence="3 7" id="KW-0732">Signal</keyword>
<dbReference type="Gene3D" id="3.20.20.190">
    <property type="entry name" value="Phosphatidylinositol (PI) phosphodiesterase"/>
    <property type="match status" value="1"/>
</dbReference>
<feature type="signal peptide" evidence="7">
    <location>
        <begin position="1"/>
        <end position="21"/>
    </location>
</feature>
<feature type="chain" id="PRO_5046152498" description="glycerophosphodiester phosphodiesterase" evidence="7">
    <location>
        <begin position="22"/>
        <end position="441"/>
    </location>
</feature>
<dbReference type="InterPro" id="IPR030395">
    <property type="entry name" value="GP_PDE_dom"/>
</dbReference>
<evidence type="ECO:0000259" key="8">
    <source>
        <dbReference type="PROSITE" id="PS51704"/>
    </source>
</evidence>
<gene>
    <name evidence="9" type="ORF">HOP59_01420</name>
</gene>
<comment type="similarity">
    <text evidence="1">Belongs to the glycerophosphoryl diester phosphodiesterase family.</text>
</comment>
<dbReference type="InterPro" id="IPR017946">
    <property type="entry name" value="PLC-like_Pdiesterase_TIM-brl"/>
</dbReference>
<evidence type="ECO:0000256" key="4">
    <source>
        <dbReference type="ARBA" id="ARBA00022798"/>
    </source>
</evidence>
<evidence type="ECO:0000256" key="1">
    <source>
        <dbReference type="ARBA" id="ARBA00007277"/>
    </source>
</evidence>
<accession>A0ABS9ALW1</accession>
<dbReference type="PANTHER" id="PTHR43620:SF7">
    <property type="entry name" value="GLYCEROPHOSPHODIESTER PHOSPHODIESTERASE GDPD5-RELATED"/>
    <property type="match status" value="1"/>
</dbReference>
<dbReference type="EMBL" id="JABFTV010000001">
    <property type="protein sequence ID" value="MCE8022796.1"/>
    <property type="molecule type" value="Genomic_DNA"/>
</dbReference>
<evidence type="ECO:0000313" key="10">
    <source>
        <dbReference type="Proteomes" id="UP001320272"/>
    </source>
</evidence>
<sequence length="441" mass="49093">MHKTLPTLACLGLLAAAPALAQNTDENVPAWSDALLEAASQVTLGPRPLFLVNDMSEETERERELKAELLECAAQHTDWQPDDLVISHRGAPLQFPEHTLESYLAGVQGGAGIVECDVTFTGDNELVCRHAQCDLHYTTNIVETKLAEKCSVPPEIDPDSGELTNAAEIRCCTSDITLAEFRTLRGTMEGTMEGANREARSIEEYLAGTPAWRTDLYATRGTLMSHADTVALFKELGVKMTPELKEPEVEMPFNGMSQEDYAQKLIDEYKTADVPPSDVFAQSFNLDDVLYWIEHEPEFGEQAVYLDGRYGDEGFDHTDPETWSPSMEELAERGVRILAPPTWMLLAANPEFTENESRIVPSTYAERAQEAGLQLITWTLERSGPLAEGGQWYHQTTEEVIRREGDKLITLDTLVQDVGIIGIFTDWPATVSFYANCIQRD</sequence>
<dbReference type="SUPFAM" id="SSF51695">
    <property type="entry name" value="PLC-like phosphodiesterases"/>
    <property type="match status" value="1"/>
</dbReference>
<evidence type="ECO:0000256" key="5">
    <source>
        <dbReference type="ARBA" id="ARBA00022801"/>
    </source>
</evidence>
<name>A0ABS9ALW1_9GAMM</name>
<evidence type="ECO:0000313" key="9">
    <source>
        <dbReference type="EMBL" id="MCE8022796.1"/>
    </source>
</evidence>
<keyword evidence="4" id="KW-0319">Glycerol metabolism</keyword>
<reference evidence="9 10" key="1">
    <citation type="journal article" date="2021" name="Front. Microbiol.">
        <title>Aerobic Denitrification and Heterotrophic Sulfur Oxidation in the Genus Halomonas Revealed by Six Novel Species Characterizations and Genome-Based Analysis.</title>
        <authorList>
            <person name="Wang L."/>
            <person name="Shao Z."/>
        </authorList>
    </citation>
    <scope>NUCLEOTIDE SEQUENCE [LARGE SCALE GENOMIC DNA]</scope>
    <source>
        <strain evidence="9 10">MCCC 1A11058</strain>
    </source>
</reference>
<dbReference type="PANTHER" id="PTHR43620">
    <property type="entry name" value="GLYCEROPHOSPHORYL DIESTER PHOSPHODIESTERASE"/>
    <property type="match status" value="1"/>
</dbReference>
<comment type="catalytic activity">
    <reaction evidence="6">
        <text>a sn-glycero-3-phosphodiester + H2O = an alcohol + sn-glycerol 3-phosphate + H(+)</text>
        <dbReference type="Rhea" id="RHEA:12969"/>
        <dbReference type="ChEBI" id="CHEBI:15377"/>
        <dbReference type="ChEBI" id="CHEBI:15378"/>
        <dbReference type="ChEBI" id="CHEBI:30879"/>
        <dbReference type="ChEBI" id="CHEBI:57597"/>
        <dbReference type="ChEBI" id="CHEBI:83408"/>
        <dbReference type="EC" id="3.1.4.46"/>
    </reaction>
</comment>
<dbReference type="EC" id="3.1.4.46" evidence="2"/>
<protein>
    <recommendedName>
        <fullName evidence="2">glycerophosphodiester phosphodiesterase</fullName>
        <ecNumber evidence="2">3.1.4.46</ecNumber>
    </recommendedName>
</protein>
<dbReference type="Pfam" id="PF03009">
    <property type="entry name" value="GDPD"/>
    <property type="match status" value="1"/>
</dbReference>
<dbReference type="RefSeq" id="WP_234252521.1">
    <property type="nucleotide sequence ID" value="NZ_JABFTV010000001.1"/>
</dbReference>
<feature type="domain" description="GP-PDE" evidence="8">
    <location>
        <begin position="83"/>
        <end position="435"/>
    </location>
</feature>
<keyword evidence="10" id="KW-1185">Reference proteome</keyword>
<keyword evidence="5" id="KW-0378">Hydrolase</keyword>
<evidence type="ECO:0000256" key="2">
    <source>
        <dbReference type="ARBA" id="ARBA00012247"/>
    </source>
</evidence>
<comment type="caution">
    <text evidence="9">The sequence shown here is derived from an EMBL/GenBank/DDBJ whole genome shotgun (WGS) entry which is preliminary data.</text>
</comment>
<evidence type="ECO:0000256" key="3">
    <source>
        <dbReference type="ARBA" id="ARBA00022729"/>
    </source>
</evidence>